<dbReference type="PANTHER" id="PTHR24148">
    <property type="entry name" value="ANKYRIN REPEAT DOMAIN-CONTAINING PROTEIN 39 HOMOLOG-RELATED"/>
    <property type="match status" value="1"/>
</dbReference>
<dbReference type="InterPro" id="IPR052895">
    <property type="entry name" value="HetReg/Transcr_Mod"/>
</dbReference>
<dbReference type="Pfam" id="PF26639">
    <property type="entry name" value="Het-6_barrel"/>
    <property type="match status" value="1"/>
</dbReference>
<comment type="caution">
    <text evidence="1">The sequence shown here is derived from an EMBL/GenBank/DDBJ whole genome shotgun (WGS) entry which is preliminary data.</text>
</comment>
<protein>
    <submittedName>
        <fullName evidence="1">Uncharacterized protein</fullName>
    </submittedName>
</protein>
<dbReference type="Proteomes" id="UP000616885">
    <property type="component" value="Unassembled WGS sequence"/>
</dbReference>
<proteinExistence type="predicted"/>
<dbReference type="PANTHER" id="PTHR24148:SF64">
    <property type="entry name" value="HETEROKARYON INCOMPATIBILITY DOMAIN-CONTAINING PROTEIN"/>
    <property type="match status" value="1"/>
</dbReference>
<sequence>MQVLSYKCSTVDAVANTPPPDLGLVGKLTDFMFLAESLGPHYRGSTTTAEAFLRTCFVNTSEDLSPISTEEISSLASWLSRFVDDVITGDERMAERFRTQFFLDLAKIGKTAPNVEKAMTWDFTDSSATLNVSTITGQRTLFTTSDGYLGLGPSTMAPADAVYAIAGGCTPFILRERPSDIASSDNKTPEAELEYYLIGEAYIHGLMDGEITRREGMEWTNIRIA</sequence>
<evidence type="ECO:0000313" key="1">
    <source>
        <dbReference type="EMBL" id="KAF9747573.1"/>
    </source>
</evidence>
<reference evidence="1" key="1">
    <citation type="submission" date="2020-10" db="EMBL/GenBank/DDBJ databases">
        <title>High-Quality Genome Resource of Clonostachys rosea strain S41 by Oxford Nanopore Long-Read Sequencing.</title>
        <authorList>
            <person name="Wang H."/>
        </authorList>
    </citation>
    <scope>NUCLEOTIDE SEQUENCE</scope>
    <source>
        <strain evidence="1">S41</strain>
    </source>
</reference>
<accession>A0A8H7K924</accession>
<dbReference type="AlphaFoldDB" id="A0A8H7K924"/>
<gene>
    <name evidence="1" type="ORF">IM811_002907</name>
</gene>
<name>A0A8H7K924_BIOOC</name>
<organism evidence="1 2">
    <name type="scientific">Bionectria ochroleuca</name>
    <name type="common">Gliocladium roseum</name>
    <dbReference type="NCBI Taxonomy" id="29856"/>
    <lineage>
        <taxon>Eukaryota</taxon>
        <taxon>Fungi</taxon>
        <taxon>Dikarya</taxon>
        <taxon>Ascomycota</taxon>
        <taxon>Pezizomycotina</taxon>
        <taxon>Sordariomycetes</taxon>
        <taxon>Hypocreomycetidae</taxon>
        <taxon>Hypocreales</taxon>
        <taxon>Bionectriaceae</taxon>
        <taxon>Clonostachys</taxon>
    </lineage>
</organism>
<dbReference type="EMBL" id="JADCTT010000010">
    <property type="protein sequence ID" value="KAF9747573.1"/>
    <property type="molecule type" value="Genomic_DNA"/>
</dbReference>
<evidence type="ECO:0000313" key="2">
    <source>
        <dbReference type="Proteomes" id="UP000616885"/>
    </source>
</evidence>